<dbReference type="RefSeq" id="WP_004373421.1">
    <property type="nucleotide sequence ID" value="NZ_GG703885.1"/>
</dbReference>
<dbReference type="Proteomes" id="UP000004079">
    <property type="component" value="Unassembled WGS sequence"/>
</dbReference>
<dbReference type="EMBL" id="ACUZ02000033">
    <property type="protein sequence ID" value="EFB31826.1"/>
    <property type="molecule type" value="Genomic_DNA"/>
</dbReference>
<keyword evidence="1" id="KW-0732">Signal</keyword>
<dbReference type="InterPro" id="IPR029058">
    <property type="entry name" value="AB_hydrolase_fold"/>
</dbReference>
<sequence>MKKQLMALCMATLTTSSFAQQNIFNAQAPMSPEVNGDKTVTFRIMAPEAQKVQVTGDFLPTQKVKTPHGEYDVAGIADLNKDAKGLWTYTTKTPLKPELYQYNMVVDGVKVADPSNVYVLRDVANVASIFFIDGGRADLYKVNSIPHGTVSKIWYDSPTAGTTRRCTVYTPAGYETSREKYPVLYLLHGMGGDEQAWSELGRAVQILDNLIAEGKAKPMIVVMPNGNISQVACPGETPEGFRVPTMQLPKTMDGYFEQAFPDLMKFVERTYRTQNDKAHRAIAGLSMGGFHSLYLSINHPDTFDYIGLFSAAIDKQQQGGIEEIYANREQKLNTLFMKRPKLFWIGIGSTDFLYKSNADLRHYLDSKGFKYTYMETEGGHIWRNWRIYLSEFVPKLFKQ</sequence>
<feature type="chain" id="PRO_5003025113" evidence="1">
    <location>
        <begin position="20"/>
        <end position="399"/>
    </location>
</feature>
<dbReference type="SUPFAM" id="SSF53474">
    <property type="entry name" value="alpha/beta-Hydrolases"/>
    <property type="match status" value="1"/>
</dbReference>
<dbReference type="InterPro" id="IPR050583">
    <property type="entry name" value="Mycobacterial_A85_antigen"/>
</dbReference>
<dbReference type="PANTHER" id="PTHR48098:SF1">
    <property type="entry name" value="DIACYLGLYCEROL ACYLTRANSFERASE_MYCOLYLTRANSFERASE AG85A"/>
    <property type="match status" value="1"/>
</dbReference>
<evidence type="ECO:0000313" key="3">
    <source>
        <dbReference type="Proteomes" id="UP000004079"/>
    </source>
</evidence>
<dbReference type="Gene3D" id="2.60.40.10">
    <property type="entry name" value="Immunoglobulins"/>
    <property type="match status" value="1"/>
</dbReference>
<comment type="caution">
    <text evidence="2">The sequence shown here is derived from an EMBL/GenBank/DDBJ whole genome shotgun (WGS) entry which is preliminary data.</text>
</comment>
<reference evidence="2 3" key="1">
    <citation type="submission" date="2009-11" db="EMBL/GenBank/DDBJ databases">
        <authorList>
            <person name="Weinstock G."/>
            <person name="Sodergren E."/>
            <person name="Clifton S."/>
            <person name="Fulton L."/>
            <person name="Fulton B."/>
            <person name="Courtney L."/>
            <person name="Fronick C."/>
            <person name="Harrison M."/>
            <person name="Strong C."/>
            <person name="Farmer C."/>
            <person name="Delahaunty K."/>
            <person name="Markovic C."/>
            <person name="Hall O."/>
            <person name="Minx P."/>
            <person name="Tomlinson C."/>
            <person name="Mitreva M."/>
            <person name="Nelson J."/>
            <person name="Hou S."/>
            <person name="Wollam A."/>
            <person name="Pepin K.H."/>
            <person name="Johnson M."/>
            <person name="Bhonagiri V."/>
            <person name="Nash W.E."/>
            <person name="Warren W."/>
            <person name="Chinwalla A."/>
            <person name="Mardis E.R."/>
            <person name="Wilson R.K."/>
        </authorList>
    </citation>
    <scope>NUCLEOTIDE SEQUENCE [LARGE SCALE GENOMIC DNA]</scope>
    <source>
        <strain evidence="2 3">F0302</strain>
    </source>
</reference>
<proteinExistence type="predicted"/>
<dbReference type="InterPro" id="IPR013783">
    <property type="entry name" value="Ig-like_fold"/>
</dbReference>
<organism evidence="2 3">
    <name type="scientific">Segatella oris F0302</name>
    <dbReference type="NCBI Taxonomy" id="649760"/>
    <lineage>
        <taxon>Bacteria</taxon>
        <taxon>Pseudomonadati</taxon>
        <taxon>Bacteroidota</taxon>
        <taxon>Bacteroidia</taxon>
        <taxon>Bacteroidales</taxon>
        <taxon>Prevotellaceae</taxon>
        <taxon>Segatella</taxon>
    </lineage>
</organism>
<dbReference type="HOGENOM" id="CLU_037618_2_1_10"/>
<feature type="signal peptide" evidence="1">
    <location>
        <begin position="1"/>
        <end position="19"/>
    </location>
</feature>
<name>D1QS71_9BACT</name>
<evidence type="ECO:0000313" key="2">
    <source>
        <dbReference type="EMBL" id="EFB31826.1"/>
    </source>
</evidence>
<dbReference type="GO" id="GO:0016747">
    <property type="term" value="F:acyltransferase activity, transferring groups other than amino-acyl groups"/>
    <property type="evidence" value="ECO:0007669"/>
    <property type="project" value="TreeGrafter"/>
</dbReference>
<dbReference type="Pfam" id="PF00756">
    <property type="entry name" value="Esterase"/>
    <property type="match status" value="1"/>
</dbReference>
<dbReference type="CDD" id="cd11294">
    <property type="entry name" value="E_set_Esterase_like_N"/>
    <property type="match status" value="1"/>
</dbReference>
<protein>
    <submittedName>
        <fullName evidence="2">Isoamylase N-terminal domain protein</fullName>
    </submittedName>
</protein>
<accession>D1QS71</accession>
<gene>
    <name evidence="2" type="ORF">HMPREF0971_01827</name>
</gene>
<dbReference type="SUPFAM" id="SSF81296">
    <property type="entry name" value="E set domains"/>
    <property type="match status" value="1"/>
</dbReference>
<dbReference type="InterPro" id="IPR000801">
    <property type="entry name" value="Esterase-like"/>
</dbReference>
<dbReference type="STRING" id="649760.HMPREF0971_01827"/>
<evidence type="ECO:0000256" key="1">
    <source>
        <dbReference type="SAM" id="SignalP"/>
    </source>
</evidence>
<dbReference type="AlphaFoldDB" id="D1QS71"/>
<dbReference type="ESTHER" id="9bact-d1qs71">
    <property type="family name" value="A85-Feruloyl-Esterase"/>
</dbReference>
<dbReference type="Gene3D" id="3.40.50.1820">
    <property type="entry name" value="alpha/beta hydrolase"/>
    <property type="match status" value="1"/>
</dbReference>
<dbReference type="InterPro" id="IPR014756">
    <property type="entry name" value="Ig_E-set"/>
</dbReference>
<dbReference type="PANTHER" id="PTHR48098">
    <property type="entry name" value="ENTEROCHELIN ESTERASE-RELATED"/>
    <property type="match status" value="1"/>
</dbReference>